<dbReference type="EMBL" id="MU128956">
    <property type="protein sequence ID" value="KAF9514889.1"/>
    <property type="molecule type" value="Genomic_DNA"/>
</dbReference>
<organism evidence="2 3">
    <name type="scientific">Hydnum rufescens UP504</name>
    <dbReference type="NCBI Taxonomy" id="1448309"/>
    <lineage>
        <taxon>Eukaryota</taxon>
        <taxon>Fungi</taxon>
        <taxon>Dikarya</taxon>
        <taxon>Basidiomycota</taxon>
        <taxon>Agaricomycotina</taxon>
        <taxon>Agaricomycetes</taxon>
        <taxon>Cantharellales</taxon>
        <taxon>Hydnaceae</taxon>
        <taxon>Hydnum</taxon>
    </lineage>
</organism>
<comment type="caution">
    <text evidence="2">The sequence shown here is derived from an EMBL/GenBank/DDBJ whole genome shotgun (WGS) entry which is preliminary data.</text>
</comment>
<dbReference type="Pfam" id="PF16203">
    <property type="entry name" value="ERCC3_RAD25_C"/>
    <property type="match status" value="1"/>
</dbReference>
<name>A0A9P6AZX0_9AGAM</name>
<feature type="domain" description="ERCC3/RAD25/XPB helicase C-terminal" evidence="1">
    <location>
        <begin position="156"/>
        <end position="199"/>
    </location>
</feature>
<dbReference type="InterPro" id="IPR032438">
    <property type="entry name" value="ERCC3_RAD25_C"/>
</dbReference>
<evidence type="ECO:0000313" key="2">
    <source>
        <dbReference type="EMBL" id="KAF9514889.1"/>
    </source>
</evidence>
<sequence>MTKGTKKTICAEQGIEPLPIGRLEVAALSRLNNKGVLLEWDSGSAAWPEVTSYPLPSSEKQTFSDNHGLGYSISSVATLVREDDKISDLTYMYLKGQSRCCILLYRMSSRKFKHGLVDLLPLSRLVIHHQRFMPKNSESPTLVEGYPGLNGCGCWYFQHNPDVNTIFVSKLGDTWIDPPGPTCLIQISSHWLKATRGPADRPRLRILERTLQATYLGPSPADFDSSGLMQTTGSVAGLSGGSTMSDMEQNRNANRLIAKEPKSQWSTFNHVEITTGLSGLQNVSAIVIRNFDRTLRLEHY</sequence>
<proteinExistence type="predicted"/>
<dbReference type="Proteomes" id="UP000886523">
    <property type="component" value="Unassembled WGS sequence"/>
</dbReference>
<evidence type="ECO:0000313" key="3">
    <source>
        <dbReference type="Proteomes" id="UP000886523"/>
    </source>
</evidence>
<keyword evidence="3" id="KW-1185">Reference proteome</keyword>
<dbReference type="OrthoDB" id="10262986at2759"/>
<evidence type="ECO:0000259" key="1">
    <source>
        <dbReference type="Pfam" id="PF16203"/>
    </source>
</evidence>
<gene>
    <name evidence="2" type="ORF">BS47DRAFT_1451131</name>
</gene>
<dbReference type="AlphaFoldDB" id="A0A9P6AZX0"/>
<protein>
    <recommendedName>
        <fullName evidence="1">ERCC3/RAD25/XPB helicase C-terminal domain-containing protein</fullName>
    </recommendedName>
</protein>
<accession>A0A9P6AZX0</accession>
<reference evidence="2" key="1">
    <citation type="journal article" date="2020" name="Nat. Commun.">
        <title>Large-scale genome sequencing of mycorrhizal fungi provides insights into the early evolution of symbiotic traits.</title>
        <authorList>
            <person name="Miyauchi S."/>
            <person name="Kiss E."/>
            <person name="Kuo A."/>
            <person name="Drula E."/>
            <person name="Kohler A."/>
            <person name="Sanchez-Garcia M."/>
            <person name="Morin E."/>
            <person name="Andreopoulos B."/>
            <person name="Barry K.W."/>
            <person name="Bonito G."/>
            <person name="Buee M."/>
            <person name="Carver A."/>
            <person name="Chen C."/>
            <person name="Cichocki N."/>
            <person name="Clum A."/>
            <person name="Culley D."/>
            <person name="Crous P.W."/>
            <person name="Fauchery L."/>
            <person name="Girlanda M."/>
            <person name="Hayes R.D."/>
            <person name="Keri Z."/>
            <person name="LaButti K."/>
            <person name="Lipzen A."/>
            <person name="Lombard V."/>
            <person name="Magnuson J."/>
            <person name="Maillard F."/>
            <person name="Murat C."/>
            <person name="Nolan M."/>
            <person name="Ohm R.A."/>
            <person name="Pangilinan J."/>
            <person name="Pereira M.F."/>
            <person name="Perotto S."/>
            <person name="Peter M."/>
            <person name="Pfister S."/>
            <person name="Riley R."/>
            <person name="Sitrit Y."/>
            <person name="Stielow J.B."/>
            <person name="Szollosi G."/>
            <person name="Zifcakova L."/>
            <person name="Stursova M."/>
            <person name="Spatafora J.W."/>
            <person name="Tedersoo L."/>
            <person name="Vaario L.M."/>
            <person name="Yamada A."/>
            <person name="Yan M."/>
            <person name="Wang P."/>
            <person name="Xu J."/>
            <person name="Bruns T."/>
            <person name="Baldrian P."/>
            <person name="Vilgalys R."/>
            <person name="Dunand C."/>
            <person name="Henrissat B."/>
            <person name="Grigoriev I.V."/>
            <person name="Hibbett D."/>
            <person name="Nagy L.G."/>
            <person name="Martin F.M."/>
        </authorList>
    </citation>
    <scope>NUCLEOTIDE SEQUENCE</scope>
    <source>
        <strain evidence="2">UP504</strain>
    </source>
</reference>